<feature type="signal peptide" evidence="3">
    <location>
        <begin position="1"/>
        <end position="25"/>
    </location>
</feature>
<organism evidence="4 5">
    <name type="scientific">Pseudomassariella vexata</name>
    <dbReference type="NCBI Taxonomy" id="1141098"/>
    <lineage>
        <taxon>Eukaryota</taxon>
        <taxon>Fungi</taxon>
        <taxon>Dikarya</taxon>
        <taxon>Ascomycota</taxon>
        <taxon>Pezizomycotina</taxon>
        <taxon>Sordariomycetes</taxon>
        <taxon>Xylariomycetidae</taxon>
        <taxon>Amphisphaeriales</taxon>
        <taxon>Pseudomassariaceae</taxon>
        <taxon>Pseudomassariella</taxon>
    </lineage>
</organism>
<dbReference type="InParanoid" id="A0A1Y2DG93"/>
<sequence>MASATTHALFRLALLQIILSILTTAKTTNGPEAPVTIITEAALKTGRACATNCVENHGNYPCGLAGYYALGQELGCGCNSANGCFCNAGYGSSATSYLSECISDGCAKSVDNWTLDLSSMLGVYDAYCATANVGTATTTGGIAGKTTTAGASRTGQADATSTSDPQAEGRDGGLSKSDIVALAASLGVGIPSLLIAAITLWVQMRKRRRASDAQAQAQAQTQSPNQSQDAMATTQVYQTVPQGYDVVSATHSELSGKATPSELWGSQRY</sequence>
<evidence type="ECO:0000313" key="5">
    <source>
        <dbReference type="Proteomes" id="UP000193689"/>
    </source>
</evidence>
<accession>A0A1Y2DG93</accession>
<dbReference type="GeneID" id="63777417"/>
<proteinExistence type="predicted"/>
<feature type="compositionally biased region" description="Low complexity" evidence="1">
    <location>
        <begin position="213"/>
        <end position="228"/>
    </location>
</feature>
<evidence type="ECO:0000256" key="1">
    <source>
        <dbReference type="SAM" id="MobiDB-lite"/>
    </source>
</evidence>
<keyword evidence="2" id="KW-0812">Transmembrane</keyword>
<dbReference type="STRING" id="1141098.A0A1Y2DG93"/>
<keyword evidence="3" id="KW-0732">Signal</keyword>
<reference evidence="4 5" key="1">
    <citation type="submission" date="2016-07" db="EMBL/GenBank/DDBJ databases">
        <title>Pervasive Adenine N6-methylation of Active Genes in Fungi.</title>
        <authorList>
            <consortium name="DOE Joint Genome Institute"/>
            <person name="Mondo S.J."/>
            <person name="Dannebaum R.O."/>
            <person name="Kuo R.C."/>
            <person name="Labutti K."/>
            <person name="Haridas S."/>
            <person name="Kuo A."/>
            <person name="Salamov A."/>
            <person name="Ahrendt S.R."/>
            <person name="Lipzen A."/>
            <person name="Sullivan W."/>
            <person name="Andreopoulos W.B."/>
            <person name="Clum A."/>
            <person name="Lindquist E."/>
            <person name="Daum C."/>
            <person name="Ramamoorthy G.K."/>
            <person name="Gryganskyi A."/>
            <person name="Culley D."/>
            <person name="Magnuson J.K."/>
            <person name="James T.Y."/>
            <person name="O'Malley M.A."/>
            <person name="Stajich J.E."/>
            <person name="Spatafora J.W."/>
            <person name="Visel A."/>
            <person name="Grigoriev I.V."/>
        </authorList>
    </citation>
    <scope>NUCLEOTIDE SEQUENCE [LARGE SCALE GENOMIC DNA]</scope>
    <source>
        <strain evidence="4 5">CBS 129021</strain>
    </source>
</reference>
<feature type="transmembrane region" description="Helical" evidence="2">
    <location>
        <begin position="179"/>
        <end position="202"/>
    </location>
</feature>
<dbReference type="OrthoDB" id="5421290at2759"/>
<evidence type="ECO:0008006" key="6">
    <source>
        <dbReference type="Google" id="ProtNLM"/>
    </source>
</evidence>
<evidence type="ECO:0000256" key="2">
    <source>
        <dbReference type="SAM" id="Phobius"/>
    </source>
</evidence>
<feature type="chain" id="PRO_5012598576" description="Extracellular membrane protein CFEM domain-containing protein" evidence="3">
    <location>
        <begin position="26"/>
        <end position="269"/>
    </location>
</feature>
<evidence type="ECO:0000256" key="3">
    <source>
        <dbReference type="SAM" id="SignalP"/>
    </source>
</evidence>
<feature type="region of interest" description="Disordered" evidence="1">
    <location>
        <begin position="147"/>
        <end position="173"/>
    </location>
</feature>
<keyword evidence="5" id="KW-1185">Reference proteome</keyword>
<feature type="compositionally biased region" description="Polar residues" evidence="1">
    <location>
        <begin position="153"/>
        <end position="165"/>
    </location>
</feature>
<keyword evidence="2" id="KW-0472">Membrane</keyword>
<comment type="caution">
    <text evidence="4">The sequence shown here is derived from an EMBL/GenBank/DDBJ whole genome shotgun (WGS) entry which is preliminary data.</text>
</comment>
<protein>
    <recommendedName>
        <fullName evidence="6">Extracellular membrane protein CFEM domain-containing protein</fullName>
    </recommendedName>
</protein>
<feature type="region of interest" description="Disordered" evidence="1">
    <location>
        <begin position="213"/>
        <end position="232"/>
    </location>
</feature>
<gene>
    <name evidence="4" type="ORF">BCR38DRAFT_448178</name>
</gene>
<dbReference type="Proteomes" id="UP000193689">
    <property type="component" value="Unassembled WGS sequence"/>
</dbReference>
<keyword evidence="2" id="KW-1133">Transmembrane helix</keyword>
<dbReference type="AlphaFoldDB" id="A0A1Y2DG93"/>
<dbReference type="RefSeq" id="XP_040711171.1">
    <property type="nucleotide sequence ID" value="XM_040861205.1"/>
</dbReference>
<evidence type="ECO:0000313" key="4">
    <source>
        <dbReference type="EMBL" id="ORY58136.1"/>
    </source>
</evidence>
<name>A0A1Y2DG93_9PEZI</name>
<dbReference type="EMBL" id="MCFJ01000017">
    <property type="protein sequence ID" value="ORY58136.1"/>
    <property type="molecule type" value="Genomic_DNA"/>
</dbReference>